<reference evidence="1" key="3">
    <citation type="journal article" date="2017" name="Nature">
        <title>Genome sequence of the progenitor of the wheat D genome Aegilops tauschii.</title>
        <authorList>
            <person name="Luo M.C."/>
            <person name="Gu Y.Q."/>
            <person name="Puiu D."/>
            <person name="Wang H."/>
            <person name="Twardziok S.O."/>
            <person name="Deal K.R."/>
            <person name="Huo N."/>
            <person name="Zhu T."/>
            <person name="Wang L."/>
            <person name="Wang Y."/>
            <person name="McGuire P.E."/>
            <person name="Liu S."/>
            <person name="Long H."/>
            <person name="Ramasamy R.K."/>
            <person name="Rodriguez J.C."/>
            <person name="Van S.L."/>
            <person name="Yuan L."/>
            <person name="Wang Z."/>
            <person name="Xia Z."/>
            <person name="Xiao L."/>
            <person name="Anderson O.D."/>
            <person name="Ouyang S."/>
            <person name="Liang Y."/>
            <person name="Zimin A.V."/>
            <person name="Pertea G."/>
            <person name="Qi P."/>
            <person name="Bennetzen J.L."/>
            <person name="Dai X."/>
            <person name="Dawson M.W."/>
            <person name="Muller H.G."/>
            <person name="Kugler K."/>
            <person name="Rivarola-Duarte L."/>
            <person name="Spannagl M."/>
            <person name="Mayer K.F.X."/>
            <person name="Lu F.H."/>
            <person name="Bevan M.W."/>
            <person name="Leroy P."/>
            <person name="Li P."/>
            <person name="You F.M."/>
            <person name="Sun Q."/>
            <person name="Liu Z."/>
            <person name="Lyons E."/>
            <person name="Wicker T."/>
            <person name="Salzberg S.L."/>
            <person name="Devos K.M."/>
            <person name="Dvorak J."/>
        </authorList>
    </citation>
    <scope>NUCLEOTIDE SEQUENCE [LARGE SCALE GENOMIC DNA]</scope>
    <source>
        <strain evidence="1">cv. AL8/78</strain>
    </source>
</reference>
<reference evidence="1" key="5">
    <citation type="journal article" date="2021" name="G3 (Bethesda)">
        <title>Aegilops tauschii genome assembly Aet v5.0 features greater sequence contiguity and improved annotation.</title>
        <authorList>
            <person name="Wang L."/>
            <person name="Zhu T."/>
            <person name="Rodriguez J.C."/>
            <person name="Deal K.R."/>
            <person name="Dubcovsky J."/>
            <person name="McGuire P.E."/>
            <person name="Lux T."/>
            <person name="Spannagl M."/>
            <person name="Mayer K.F.X."/>
            <person name="Baldrich P."/>
            <person name="Meyers B.C."/>
            <person name="Huo N."/>
            <person name="Gu Y.Q."/>
            <person name="Zhou H."/>
            <person name="Devos K.M."/>
            <person name="Bennetzen J.L."/>
            <person name="Unver T."/>
            <person name="Budak H."/>
            <person name="Gulick P.J."/>
            <person name="Galiba G."/>
            <person name="Kalapos B."/>
            <person name="Nelson D.R."/>
            <person name="Li P."/>
            <person name="You F.M."/>
            <person name="Luo M.C."/>
            <person name="Dvorak J."/>
        </authorList>
    </citation>
    <scope>NUCLEOTIDE SEQUENCE [LARGE SCALE GENOMIC DNA]</scope>
    <source>
        <strain evidence="1">cv. AL8/78</strain>
    </source>
</reference>
<dbReference type="Gramene" id="AET6Gv20255900.1">
    <property type="protein sequence ID" value="AET6Gv20255900.1"/>
    <property type="gene ID" value="AET6Gv20255900"/>
</dbReference>
<dbReference type="EnsemblPlants" id="AET6Gv20255900.1">
    <property type="protein sequence ID" value="AET6Gv20255900.1"/>
    <property type="gene ID" value="AET6Gv20255900"/>
</dbReference>
<dbReference type="AlphaFoldDB" id="A0A453N7K4"/>
<evidence type="ECO:0000313" key="1">
    <source>
        <dbReference type="EnsemblPlants" id="AET6Gv20255900.1"/>
    </source>
</evidence>
<dbReference type="Proteomes" id="UP000015105">
    <property type="component" value="Chromosome 6D"/>
</dbReference>
<name>A0A453N7K4_AEGTS</name>
<evidence type="ECO:0000313" key="2">
    <source>
        <dbReference type="Proteomes" id="UP000015105"/>
    </source>
</evidence>
<organism evidence="1 2">
    <name type="scientific">Aegilops tauschii subsp. strangulata</name>
    <name type="common">Goatgrass</name>
    <dbReference type="NCBI Taxonomy" id="200361"/>
    <lineage>
        <taxon>Eukaryota</taxon>
        <taxon>Viridiplantae</taxon>
        <taxon>Streptophyta</taxon>
        <taxon>Embryophyta</taxon>
        <taxon>Tracheophyta</taxon>
        <taxon>Spermatophyta</taxon>
        <taxon>Magnoliopsida</taxon>
        <taxon>Liliopsida</taxon>
        <taxon>Poales</taxon>
        <taxon>Poaceae</taxon>
        <taxon>BOP clade</taxon>
        <taxon>Pooideae</taxon>
        <taxon>Triticodae</taxon>
        <taxon>Triticeae</taxon>
        <taxon>Triticinae</taxon>
        <taxon>Aegilops</taxon>
    </lineage>
</organism>
<reference evidence="1" key="4">
    <citation type="submission" date="2019-03" db="UniProtKB">
        <authorList>
            <consortium name="EnsemblPlants"/>
        </authorList>
    </citation>
    <scope>IDENTIFICATION</scope>
</reference>
<accession>A0A453N7K4</accession>
<reference evidence="2" key="2">
    <citation type="journal article" date="2017" name="Nat. Plants">
        <title>The Aegilops tauschii genome reveals multiple impacts of transposons.</title>
        <authorList>
            <person name="Zhao G."/>
            <person name="Zou C."/>
            <person name="Li K."/>
            <person name="Wang K."/>
            <person name="Li T."/>
            <person name="Gao L."/>
            <person name="Zhang X."/>
            <person name="Wang H."/>
            <person name="Yang Z."/>
            <person name="Liu X."/>
            <person name="Jiang W."/>
            <person name="Mao L."/>
            <person name="Kong X."/>
            <person name="Jiao Y."/>
            <person name="Jia J."/>
        </authorList>
    </citation>
    <scope>NUCLEOTIDE SEQUENCE [LARGE SCALE GENOMIC DNA]</scope>
    <source>
        <strain evidence="2">cv. AL8/78</strain>
    </source>
</reference>
<proteinExistence type="predicted"/>
<reference evidence="2" key="1">
    <citation type="journal article" date="2014" name="Science">
        <title>Ancient hybridizations among the ancestral genomes of bread wheat.</title>
        <authorList>
            <consortium name="International Wheat Genome Sequencing Consortium,"/>
            <person name="Marcussen T."/>
            <person name="Sandve S.R."/>
            <person name="Heier L."/>
            <person name="Spannagl M."/>
            <person name="Pfeifer M."/>
            <person name="Jakobsen K.S."/>
            <person name="Wulff B.B."/>
            <person name="Steuernagel B."/>
            <person name="Mayer K.F."/>
            <person name="Olsen O.A."/>
        </authorList>
    </citation>
    <scope>NUCLEOTIDE SEQUENCE [LARGE SCALE GENOMIC DNA]</scope>
    <source>
        <strain evidence="2">cv. AL8/78</strain>
    </source>
</reference>
<protein>
    <submittedName>
        <fullName evidence="1">Uncharacterized protein</fullName>
    </submittedName>
</protein>
<keyword evidence="2" id="KW-1185">Reference proteome</keyword>
<sequence length="137" mass="15515">IEDRWHRFRWRMWRDKCVFLCKKDLRLCCICFRYSVPSNQSHTPISSPNCFRTAAAALQLRRHSSGMRSTATMVATATTPSRTLFSPIVRLLVQKGAGLGTRSSHAITLISSMAYSFGCEYAFNLKAQSWYALDLAG</sequence>
<dbReference type="STRING" id="200361.A0A453N7K4"/>